<sequence>MFESLELFRTAGALMRHAAARQAQAAINVAQADTPGYRARMLPSFAETLAEGSLRATRPGHFGAASDPTAASRLRAVDAGGEAAPNGNTVSLEREMSASVQASREHNQALAVWRHAVTVLRTSLGGR</sequence>
<gene>
    <name evidence="1" type="ORF">ruthe_02364</name>
</gene>
<dbReference type="RefSeq" id="WP_021098446.1">
    <property type="nucleotide sequence ID" value="NZ_KE557322.1"/>
</dbReference>
<reference evidence="1 2" key="1">
    <citation type="journal article" date="2013" name="Stand. Genomic Sci.">
        <title>Genome sequence of the reddish-pigmented Rubellimicrobium thermophilum type strain (DSM 16684(T)), a member of the Roseobacter clade.</title>
        <authorList>
            <person name="Fiebig A."/>
            <person name="Riedel T."/>
            <person name="Gronow S."/>
            <person name="Petersen J."/>
            <person name="Klenk H.P."/>
            <person name="Goker M."/>
        </authorList>
    </citation>
    <scope>NUCLEOTIDE SEQUENCE [LARGE SCALE GENOMIC DNA]</scope>
    <source>
        <strain evidence="1 2">DSM 16684</strain>
    </source>
</reference>
<accession>S9SD60</accession>
<dbReference type="HOGENOM" id="CLU_125463_2_1_5"/>
<dbReference type="EMBL" id="AOLV01000028">
    <property type="protein sequence ID" value="EPX84154.1"/>
    <property type="molecule type" value="Genomic_DNA"/>
</dbReference>
<dbReference type="Proteomes" id="UP000015346">
    <property type="component" value="Unassembled WGS sequence"/>
</dbReference>
<evidence type="ECO:0000313" key="1">
    <source>
        <dbReference type="EMBL" id="EPX84154.1"/>
    </source>
</evidence>
<keyword evidence="2" id="KW-1185">Reference proteome</keyword>
<comment type="caution">
    <text evidence="1">The sequence shown here is derived from an EMBL/GenBank/DDBJ whole genome shotgun (WGS) entry which is preliminary data.</text>
</comment>
<keyword evidence="1" id="KW-0282">Flagellum</keyword>
<evidence type="ECO:0000313" key="2">
    <source>
        <dbReference type="Proteomes" id="UP000015346"/>
    </source>
</evidence>
<keyword evidence="1" id="KW-0966">Cell projection</keyword>
<dbReference type="AlphaFoldDB" id="S9SD60"/>
<dbReference type="PATRIC" id="fig|1123069.3.peg.2340"/>
<dbReference type="STRING" id="1123069.ruthe_02364"/>
<keyword evidence="1" id="KW-0969">Cilium</keyword>
<proteinExistence type="predicted"/>
<organism evidence="1 2">
    <name type="scientific">Rubellimicrobium thermophilum DSM 16684</name>
    <dbReference type="NCBI Taxonomy" id="1123069"/>
    <lineage>
        <taxon>Bacteria</taxon>
        <taxon>Pseudomonadati</taxon>
        <taxon>Pseudomonadota</taxon>
        <taxon>Alphaproteobacteria</taxon>
        <taxon>Rhodobacterales</taxon>
        <taxon>Roseobacteraceae</taxon>
        <taxon>Rubellimicrobium</taxon>
    </lineage>
</organism>
<protein>
    <submittedName>
        <fullName evidence="1">Flagellar basal body protein</fullName>
    </submittedName>
</protein>
<dbReference type="NCBIfam" id="NF009270">
    <property type="entry name" value="PRK12627.1"/>
    <property type="match status" value="1"/>
</dbReference>
<name>S9SD60_9RHOB</name>
<dbReference type="OrthoDB" id="9788334at2"/>